<evidence type="ECO:0000256" key="5">
    <source>
        <dbReference type="ARBA" id="ARBA00022692"/>
    </source>
</evidence>
<keyword evidence="3" id="KW-1003">Cell membrane</keyword>
<comment type="similarity">
    <text evidence="8">Belongs to the TRAP transporter small permease family.</text>
</comment>
<evidence type="ECO:0000256" key="4">
    <source>
        <dbReference type="ARBA" id="ARBA00022519"/>
    </source>
</evidence>
<evidence type="ECO:0000256" key="2">
    <source>
        <dbReference type="ARBA" id="ARBA00022448"/>
    </source>
</evidence>
<evidence type="ECO:0000256" key="8">
    <source>
        <dbReference type="ARBA" id="ARBA00038436"/>
    </source>
</evidence>
<reference evidence="11 12" key="1">
    <citation type="submission" date="2020-07" db="EMBL/GenBank/DDBJ databases">
        <authorList>
            <person name="Partida-Martinez L."/>
            <person name="Huntemann M."/>
            <person name="Clum A."/>
            <person name="Wang J."/>
            <person name="Palaniappan K."/>
            <person name="Ritter S."/>
            <person name="Chen I.-M."/>
            <person name="Stamatis D."/>
            <person name="Reddy T."/>
            <person name="O'Malley R."/>
            <person name="Daum C."/>
            <person name="Shapiro N."/>
            <person name="Ivanova N."/>
            <person name="Kyrpides N."/>
            <person name="Woyke T."/>
        </authorList>
    </citation>
    <scope>NUCLEOTIDE SEQUENCE [LARGE SCALE GENOMIC DNA]</scope>
    <source>
        <strain evidence="11 12">AT2.17</strain>
    </source>
</reference>
<dbReference type="AlphaFoldDB" id="A0A7Y9H148"/>
<organism evidence="11 12">
    <name type="scientific">Nocardioides cavernae</name>
    <dbReference type="NCBI Taxonomy" id="1921566"/>
    <lineage>
        <taxon>Bacteria</taxon>
        <taxon>Bacillati</taxon>
        <taxon>Actinomycetota</taxon>
        <taxon>Actinomycetes</taxon>
        <taxon>Propionibacteriales</taxon>
        <taxon>Nocardioidaceae</taxon>
        <taxon>Nocardioides</taxon>
    </lineage>
</organism>
<dbReference type="PANTHER" id="PTHR35011">
    <property type="entry name" value="2,3-DIKETO-L-GULONATE TRAP TRANSPORTER SMALL PERMEASE PROTEIN YIAM"/>
    <property type="match status" value="1"/>
</dbReference>
<dbReference type="Proteomes" id="UP000549911">
    <property type="component" value="Unassembled WGS sequence"/>
</dbReference>
<feature type="transmembrane region" description="Helical" evidence="9">
    <location>
        <begin position="128"/>
        <end position="149"/>
    </location>
</feature>
<dbReference type="GO" id="GO:0022857">
    <property type="term" value="F:transmembrane transporter activity"/>
    <property type="evidence" value="ECO:0007669"/>
    <property type="project" value="TreeGrafter"/>
</dbReference>
<evidence type="ECO:0000256" key="1">
    <source>
        <dbReference type="ARBA" id="ARBA00004429"/>
    </source>
</evidence>
<evidence type="ECO:0000256" key="7">
    <source>
        <dbReference type="ARBA" id="ARBA00023136"/>
    </source>
</evidence>
<feature type="domain" description="Tripartite ATP-independent periplasmic transporters DctQ component" evidence="10">
    <location>
        <begin position="24"/>
        <end position="154"/>
    </location>
</feature>
<protein>
    <submittedName>
        <fullName evidence="11">TRAP-type C4-dicarboxylate transport system permease small subunit</fullName>
    </submittedName>
</protein>
<evidence type="ECO:0000259" key="10">
    <source>
        <dbReference type="Pfam" id="PF04290"/>
    </source>
</evidence>
<keyword evidence="2" id="KW-0813">Transport</keyword>
<gene>
    <name evidence="11" type="ORF">F4692_000942</name>
</gene>
<evidence type="ECO:0000313" key="12">
    <source>
        <dbReference type="Proteomes" id="UP000549911"/>
    </source>
</evidence>
<comment type="subcellular location">
    <subcellularLocation>
        <location evidence="1">Cell inner membrane</location>
        <topology evidence="1">Multi-pass membrane protein</topology>
    </subcellularLocation>
</comment>
<evidence type="ECO:0000256" key="3">
    <source>
        <dbReference type="ARBA" id="ARBA00022475"/>
    </source>
</evidence>
<proteinExistence type="inferred from homology"/>
<evidence type="ECO:0000256" key="9">
    <source>
        <dbReference type="SAM" id="Phobius"/>
    </source>
</evidence>
<dbReference type="InterPro" id="IPR007387">
    <property type="entry name" value="TRAP_DctQ"/>
</dbReference>
<dbReference type="EMBL" id="JACCBW010000001">
    <property type="protein sequence ID" value="NYE35838.1"/>
    <property type="molecule type" value="Genomic_DNA"/>
</dbReference>
<keyword evidence="6 9" id="KW-1133">Transmembrane helix</keyword>
<keyword evidence="5 9" id="KW-0812">Transmembrane</keyword>
<reference evidence="11 12" key="2">
    <citation type="submission" date="2020-08" db="EMBL/GenBank/DDBJ databases">
        <title>The Agave Microbiome: Exploring the role of microbial communities in plant adaptations to desert environments.</title>
        <authorList>
            <person name="Partida-Martinez L.P."/>
        </authorList>
    </citation>
    <scope>NUCLEOTIDE SEQUENCE [LARGE SCALE GENOMIC DNA]</scope>
    <source>
        <strain evidence="11 12">AT2.17</strain>
    </source>
</reference>
<accession>A0A7Y9H148</accession>
<feature type="transmembrane region" description="Helical" evidence="9">
    <location>
        <begin position="12"/>
        <end position="33"/>
    </location>
</feature>
<dbReference type="InterPro" id="IPR055348">
    <property type="entry name" value="DctQ"/>
</dbReference>
<evidence type="ECO:0000313" key="11">
    <source>
        <dbReference type="EMBL" id="NYE35838.1"/>
    </source>
</evidence>
<dbReference type="RefSeq" id="WP_179618445.1">
    <property type="nucleotide sequence ID" value="NZ_JACCBW010000001.1"/>
</dbReference>
<comment type="caution">
    <text evidence="11">The sequence shown here is derived from an EMBL/GenBank/DDBJ whole genome shotgun (WGS) entry which is preliminary data.</text>
</comment>
<dbReference type="PANTHER" id="PTHR35011:SF10">
    <property type="entry name" value="TRAP TRANSPORTER SMALL PERMEASE PROTEIN"/>
    <property type="match status" value="1"/>
</dbReference>
<keyword evidence="7 9" id="KW-0472">Membrane</keyword>
<keyword evidence="12" id="KW-1185">Reference proteome</keyword>
<keyword evidence="4" id="KW-0997">Cell inner membrane</keyword>
<feature type="transmembrane region" description="Helical" evidence="9">
    <location>
        <begin position="87"/>
        <end position="108"/>
    </location>
</feature>
<dbReference type="Pfam" id="PF04290">
    <property type="entry name" value="DctQ"/>
    <property type="match status" value="1"/>
</dbReference>
<sequence>MLASTIHALSRGLAVFSIAGMVFVMLIVVWNVTLRELGQPGVKGIVEYSELGMAVTAFFALGEAERRRQHVSVDAILGRLKGRTYQVLRIAGGVAAAFIAVLLAWASWNVLSDSLATGEYKLGLVRLPMWPARLAVFAGFLVLALEQIVTAVEDAIERPVDPVLEGHAL</sequence>
<evidence type="ECO:0000256" key="6">
    <source>
        <dbReference type="ARBA" id="ARBA00022989"/>
    </source>
</evidence>
<dbReference type="GO" id="GO:0005886">
    <property type="term" value="C:plasma membrane"/>
    <property type="evidence" value="ECO:0007669"/>
    <property type="project" value="UniProtKB-SubCell"/>
</dbReference>
<feature type="transmembrane region" description="Helical" evidence="9">
    <location>
        <begin position="45"/>
        <end position="62"/>
    </location>
</feature>
<name>A0A7Y9H148_9ACTN</name>
<dbReference type="GO" id="GO:0015740">
    <property type="term" value="P:C4-dicarboxylate transport"/>
    <property type="evidence" value="ECO:0007669"/>
    <property type="project" value="TreeGrafter"/>
</dbReference>